<dbReference type="GO" id="GO:0003677">
    <property type="term" value="F:DNA binding"/>
    <property type="evidence" value="ECO:0007669"/>
    <property type="project" value="UniProtKB-KW"/>
</dbReference>
<dbReference type="Gene3D" id="1.10.150.130">
    <property type="match status" value="1"/>
</dbReference>
<proteinExistence type="predicted"/>
<accession>A0A6G0PZ36</accession>
<evidence type="ECO:0000256" key="1">
    <source>
        <dbReference type="ARBA" id="ARBA00023125"/>
    </source>
</evidence>
<gene>
    <name evidence="2" type="ORF">PF008_g32696</name>
</gene>
<dbReference type="AlphaFoldDB" id="A0A6G0PZ36"/>
<evidence type="ECO:0000313" key="3">
    <source>
        <dbReference type="Proteomes" id="UP000486351"/>
    </source>
</evidence>
<name>A0A6G0PZ36_9STRA</name>
<dbReference type="SUPFAM" id="SSF47823">
    <property type="entry name" value="lambda integrase-like, N-terminal domain"/>
    <property type="match status" value="1"/>
</dbReference>
<organism evidence="2 3">
    <name type="scientific">Phytophthora fragariae</name>
    <dbReference type="NCBI Taxonomy" id="53985"/>
    <lineage>
        <taxon>Eukaryota</taxon>
        <taxon>Sar</taxon>
        <taxon>Stramenopiles</taxon>
        <taxon>Oomycota</taxon>
        <taxon>Peronosporomycetes</taxon>
        <taxon>Peronosporales</taxon>
        <taxon>Peronosporaceae</taxon>
        <taxon>Phytophthora</taxon>
    </lineage>
</organism>
<reference evidence="2 3" key="1">
    <citation type="submission" date="2018-09" db="EMBL/GenBank/DDBJ databases">
        <title>Genomic investigation of the strawberry pathogen Phytophthora fragariae indicates pathogenicity is determined by transcriptional variation in three key races.</title>
        <authorList>
            <person name="Adams T.M."/>
            <person name="Armitage A.D."/>
            <person name="Sobczyk M.K."/>
            <person name="Bates H.J."/>
            <person name="Dunwell J.M."/>
            <person name="Nellist C.F."/>
            <person name="Harrison R.J."/>
        </authorList>
    </citation>
    <scope>NUCLEOTIDE SEQUENCE [LARGE SCALE GENOMIC DNA]</scope>
    <source>
        <strain evidence="2 3">NOV-77</strain>
    </source>
</reference>
<dbReference type="Proteomes" id="UP000486351">
    <property type="component" value="Unassembled WGS sequence"/>
</dbReference>
<comment type="caution">
    <text evidence="2">The sequence shown here is derived from an EMBL/GenBank/DDBJ whole genome shotgun (WGS) entry which is preliminary data.</text>
</comment>
<evidence type="ECO:0000313" key="2">
    <source>
        <dbReference type="EMBL" id="KAE9262090.1"/>
    </source>
</evidence>
<dbReference type="InterPro" id="IPR010998">
    <property type="entry name" value="Integrase_recombinase_N"/>
</dbReference>
<keyword evidence="1" id="KW-0238">DNA-binding</keyword>
<sequence length="130" mass="14548">MNKWTVWASRQGVPAWYIGVPSAVQVQHISDFILHGFQFGFGSGGPIHSDSIMSVLQGVRHFFAASGFEFPLAHPHIRMLLKGISRLDTPRRRKAPVSLDMLEACFHSMAFADPFEQALWGVLCLAFFLC</sequence>
<protein>
    <submittedName>
        <fullName evidence="2">Uncharacterized protein</fullName>
    </submittedName>
</protein>
<dbReference type="EMBL" id="QXFY01009743">
    <property type="protein sequence ID" value="KAE9262090.1"/>
    <property type="molecule type" value="Genomic_DNA"/>
</dbReference>